<dbReference type="GO" id="GO:0006304">
    <property type="term" value="P:DNA modification"/>
    <property type="evidence" value="ECO:0007669"/>
    <property type="project" value="InterPro"/>
</dbReference>
<reference evidence="8" key="3">
    <citation type="submission" date="2019-09" db="EMBL/GenBank/DDBJ databases">
        <title>Co-occurence of chitin degradation, pigmentation and bioactivity in marine Pseudoalteromonas.</title>
        <authorList>
            <person name="Sonnenschein E.C."/>
            <person name="Bech P.K."/>
        </authorList>
    </citation>
    <scope>NUCLEOTIDE SEQUENCE</scope>
    <source>
        <strain evidence="8">S2231</strain>
    </source>
</reference>
<evidence type="ECO:0000259" key="6">
    <source>
        <dbReference type="Pfam" id="PF07669"/>
    </source>
</evidence>
<comment type="caution">
    <text evidence="8">The sequence shown here is derived from an EMBL/GenBank/DDBJ whole genome shotgun (WGS) entry which is preliminary data.</text>
</comment>
<dbReference type="InterPro" id="IPR011639">
    <property type="entry name" value="MethylTrfase_TaqI-like_dom"/>
</dbReference>
<dbReference type="AlphaFoldDB" id="A0A5S3XK88"/>
<evidence type="ECO:0000313" key="10">
    <source>
        <dbReference type="Proteomes" id="UP000307706"/>
    </source>
</evidence>
<comment type="catalytic activity">
    <reaction evidence="5">
        <text>a 2'-deoxyadenosine in DNA + S-adenosyl-L-methionine = an N(6)-methyl-2'-deoxyadenosine in DNA + S-adenosyl-L-homocysteine + H(+)</text>
        <dbReference type="Rhea" id="RHEA:15197"/>
        <dbReference type="Rhea" id="RHEA-COMP:12418"/>
        <dbReference type="Rhea" id="RHEA-COMP:12419"/>
        <dbReference type="ChEBI" id="CHEBI:15378"/>
        <dbReference type="ChEBI" id="CHEBI:57856"/>
        <dbReference type="ChEBI" id="CHEBI:59789"/>
        <dbReference type="ChEBI" id="CHEBI:90615"/>
        <dbReference type="ChEBI" id="CHEBI:90616"/>
        <dbReference type="EC" id="2.1.1.72"/>
    </reaction>
</comment>
<proteinExistence type="predicted"/>
<evidence type="ECO:0000256" key="4">
    <source>
        <dbReference type="ARBA" id="ARBA00022691"/>
    </source>
</evidence>
<dbReference type="SUPFAM" id="SSF53335">
    <property type="entry name" value="S-adenosyl-L-methionine-dependent methyltransferases"/>
    <property type="match status" value="1"/>
</dbReference>
<dbReference type="InterPro" id="IPR050953">
    <property type="entry name" value="N4_N6_ade-DNA_methylase"/>
</dbReference>
<keyword evidence="4" id="KW-0949">S-adenosyl-L-methionine</keyword>
<protein>
    <recommendedName>
        <fullName evidence="1">site-specific DNA-methyltransferase (adenine-specific)</fullName>
        <ecNumber evidence="1">2.1.1.72</ecNumber>
    </recommendedName>
</protein>
<name>A0A5S3XK88_9GAMM</name>
<evidence type="ECO:0000313" key="9">
    <source>
        <dbReference type="Proteomes" id="UP000305730"/>
    </source>
</evidence>
<accession>A0A5S3XK88</accession>
<dbReference type="InterPro" id="IPR029063">
    <property type="entry name" value="SAM-dependent_MTases_sf"/>
</dbReference>
<feature type="domain" description="Type II methyltransferase M.TaqI-like" evidence="6">
    <location>
        <begin position="117"/>
        <end position="239"/>
    </location>
</feature>
<organism evidence="8 10">
    <name type="scientific">Pseudoalteromonas citrea</name>
    <dbReference type="NCBI Taxonomy" id="43655"/>
    <lineage>
        <taxon>Bacteria</taxon>
        <taxon>Pseudomonadati</taxon>
        <taxon>Pseudomonadota</taxon>
        <taxon>Gammaproteobacteria</taxon>
        <taxon>Alteromonadales</taxon>
        <taxon>Pseudoalteromonadaceae</taxon>
        <taxon>Pseudoalteromonas</taxon>
    </lineage>
</organism>
<keyword evidence="3" id="KW-0808">Transferase</keyword>
<dbReference type="EMBL" id="PNCL01000106">
    <property type="protein sequence ID" value="TMP55120.1"/>
    <property type="molecule type" value="Genomic_DNA"/>
</dbReference>
<gene>
    <name evidence="8" type="ORF">CWB96_17935</name>
    <name evidence="7" type="ORF">CWB97_15065</name>
</gene>
<evidence type="ECO:0000256" key="1">
    <source>
        <dbReference type="ARBA" id="ARBA00011900"/>
    </source>
</evidence>
<evidence type="ECO:0000313" key="7">
    <source>
        <dbReference type="EMBL" id="TMP41290.1"/>
    </source>
</evidence>
<dbReference type="PROSITE" id="PS00092">
    <property type="entry name" value="N6_MTASE"/>
    <property type="match status" value="1"/>
</dbReference>
<dbReference type="PANTHER" id="PTHR33841:SF1">
    <property type="entry name" value="DNA METHYLTRANSFERASE A"/>
    <property type="match status" value="1"/>
</dbReference>
<dbReference type="Proteomes" id="UP000305730">
    <property type="component" value="Unassembled WGS sequence"/>
</dbReference>
<dbReference type="GO" id="GO:0009007">
    <property type="term" value="F:site-specific DNA-methyltransferase (adenine-specific) activity"/>
    <property type="evidence" value="ECO:0007669"/>
    <property type="project" value="UniProtKB-EC"/>
</dbReference>
<reference evidence="9 10" key="2">
    <citation type="submission" date="2019-06" db="EMBL/GenBank/DDBJ databases">
        <title>Co-occurence of chitin degradation, pigmentation and bioactivity in marine Pseudoalteromonas.</title>
        <authorList>
            <person name="Sonnenschein E.C."/>
            <person name="Bech P.K."/>
        </authorList>
    </citation>
    <scope>NUCLEOTIDE SEQUENCE [LARGE SCALE GENOMIC DNA]</scope>
    <source>
        <strain evidence="10">S2231</strain>
        <strain evidence="7 9">S2233</strain>
    </source>
</reference>
<dbReference type="PANTHER" id="PTHR33841">
    <property type="entry name" value="DNA METHYLTRANSFERASE YEEA-RELATED"/>
    <property type="match status" value="1"/>
</dbReference>
<dbReference type="Pfam" id="PF07669">
    <property type="entry name" value="Eco57I"/>
    <property type="match status" value="1"/>
</dbReference>
<keyword evidence="2 8" id="KW-0489">Methyltransferase</keyword>
<reference evidence="8 10" key="1">
    <citation type="submission" date="2017-12" db="EMBL/GenBank/DDBJ databases">
        <authorList>
            <person name="Paulsen S."/>
            <person name="Gram L.K."/>
        </authorList>
    </citation>
    <scope>NUCLEOTIDE SEQUENCE [LARGE SCALE GENOMIC DNA]</scope>
    <source>
        <strain evidence="8 10">S2231</strain>
        <strain evidence="7">S2233</strain>
    </source>
</reference>
<dbReference type="Proteomes" id="UP000307706">
    <property type="component" value="Unassembled WGS sequence"/>
</dbReference>
<dbReference type="GO" id="GO:0003676">
    <property type="term" value="F:nucleic acid binding"/>
    <property type="evidence" value="ECO:0007669"/>
    <property type="project" value="InterPro"/>
</dbReference>
<evidence type="ECO:0000256" key="2">
    <source>
        <dbReference type="ARBA" id="ARBA00022603"/>
    </source>
</evidence>
<dbReference type="InterPro" id="IPR002052">
    <property type="entry name" value="DNA_methylase_N6_adenine_CS"/>
</dbReference>
<keyword evidence="9" id="KW-1185">Reference proteome</keyword>
<dbReference type="GO" id="GO:0032259">
    <property type="term" value="P:methylation"/>
    <property type="evidence" value="ECO:0007669"/>
    <property type="project" value="UniProtKB-KW"/>
</dbReference>
<sequence length="559" mass="63488">MKIQVELATSELQNQSLLWGESSAEKGEVFTKPEIVDLMLIASGVVDELTSIGTRIIEPSCGQGEFIIAIAKRIKLNYEKANVKLTLVQLVNLIKAYDISSSNIDIAKSNVRAVLSSIYTSQELDLVLKAWFIHADFLLADFDEKFTHIVGNPPYIRIETIPTALLAEYRKRFVTMIERADIYIAFYEKCLDLLSNKGVLSFICTDRWTKNRYGAGLRSKIAKSFQLDLFVDLYGQNAFMSDVMTYPAITQISKNKQKQTCVLHNPNVTVDFCNNVRQCLTNVKVNTLDGAELIVRNDLVKDDKPWLFGSSDELEMLSRLEREFPTLEETGCSVYIGAATGSNKVYIVDKDLDIEASRKIPVITAKELKSGVIESNSNCIINTYDDNGVIELEQYPLLRDYFLQFEETLKGRHIAKMAPLHWFKTIDRVYPERATAQKLLIPDIKSELTVIFDKGSYHPNNSIYYVCADTWNLYALRAVLLSGIGQIFIQAYSTKISGGNLRFQAQHLRKIRLPVWDDIDSRIRTELTRIGRSEDTEEAKILVAQIYSMNEKEKQILGM</sequence>
<dbReference type="EMBL" id="PNCK01000058">
    <property type="protein sequence ID" value="TMP41290.1"/>
    <property type="molecule type" value="Genomic_DNA"/>
</dbReference>
<dbReference type="Gene3D" id="3.40.50.150">
    <property type="entry name" value="Vaccinia Virus protein VP39"/>
    <property type="match status" value="1"/>
</dbReference>
<dbReference type="EC" id="2.1.1.72" evidence="1"/>
<evidence type="ECO:0000256" key="5">
    <source>
        <dbReference type="ARBA" id="ARBA00047942"/>
    </source>
</evidence>
<evidence type="ECO:0000313" key="8">
    <source>
        <dbReference type="EMBL" id="TMP55120.1"/>
    </source>
</evidence>
<dbReference type="PRINTS" id="PR00507">
    <property type="entry name" value="N12N6MTFRASE"/>
</dbReference>
<evidence type="ECO:0000256" key="3">
    <source>
        <dbReference type="ARBA" id="ARBA00022679"/>
    </source>
</evidence>